<keyword evidence="3" id="KW-0731">Sigma factor</keyword>
<dbReference type="SUPFAM" id="SSF88946">
    <property type="entry name" value="Sigma2 domain of RNA polymerase sigma factors"/>
    <property type="match status" value="1"/>
</dbReference>
<dbReference type="InterPro" id="IPR013324">
    <property type="entry name" value="RNA_pol_sigma_r3/r4-like"/>
</dbReference>
<evidence type="ECO:0000256" key="2">
    <source>
        <dbReference type="ARBA" id="ARBA00023015"/>
    </source>
</evidence>
<comment type="caution">
    <text evidence="7">The sequence shown here is derived from an EMBL/GenBank/DDBJ whole genome shotgun (WGS) entry which is preliminary data.</text>
</comment>
<evidence type="ECO:0000259" key="5">
    <source>
        <dbReference type="Pfam" id="PF04542"/>
    </source>
</evidence>
<dbReference type="SUPFAM" id="SSF88659">
    <property type="entry name" value="Sigma3 and sigma4 domains of RNA polymerase sigma factors"/>
    <property type="match status" value="1"/>
</dbReference>
<evidence type="ECO:0000256" key="1">
    <source>
        <dbReference type="ARBA" id="ARBA00010641"/>
    </source>
</evidence>
<dbReference type="NCBIfam" id="TIGR02937">
    <property type="entry name" value="sigma70-ECF"/>
    <property type="match status" value="1"/>
</dbReference>
<evidence type="ECO:0000256" key="3">
    <source>
        <dbReference type="ARBA" id="ARBA00023082"/>
    </source>
</evidence>
<evidence type="ECO:0000313" key="7">
    <source>
        <dbReference type="EMBL" id="OZI36242.1"/>
    </source>
</evidence>
<sequence>MIAHAVDSTRDSRFSTIYKNDHPWLERRLRNGLRNREDAEDVAGETFTQLLCLPALEQLNEPRAMLVTIARRITWRLWRRRELEQAWLETLRSQPEPLEPSAEERVQTLQALQALDTALDGLSAKARMTFLFSQLDGMTHVEIATRLKVSPTMVRKYIVQALRRCCEVFGV</sequence>
<proteinExistence type="inferred from homology"/>
<dbReference type="InterPro" id="IPR013325">
    <property type="entry name" value="RNA_pol_sigma_r2"/>
</dbReference>
<evidence type="ECO:0000256" key="4">
    <source>
        <dbReference type="ARBA" id="ARBA00023163"/>
    </source>
</evidence>
<dbReference type="InterPro" id="IPR007627">
    <property type="entry name" value="RNA_pol_sigma70_r2"/>
</dbReference>
<name>A0A261SH29_9BORD</name>
<dbReference type="InterPro" id="IPR039425">
    <property type="entry name" value="RNA_pol_sigma-70-like"/>
</dbReference>
<dbReference type="GO" id="GO:0003677">
    <property type="term" value="F:DNA binding"/>
    <property type="evidence" value="ECO:0007669"/>
    <property type="project" value="InterPro"/>
</dbReference>
<dbReference type="EMBL" id="NEVL01000003">
    <property type="protein sequence ID" value="OZI36242.1"/>
    <property type="molecule type" value="Genomic_DNA"/>
</dbReference>
<reference evidence="7 8" key="1">
    <citation type="submission" date="2017-05" db="EMBL/GenBank/DDBJ databases">
        <title>Complete and WGS of Bordetella genogroups.</title>
        <authorList>
            <person name="Spilker T."/>
            <person name="LiPuma J."/>
        </authorList>
    </citation>
    <scope>NUCLEOTIDE SEQUENCE [LARGE SCALE GENOMIC DNA]</scope>
    <source>
        <strain evidence="7 8">AU17610</strain>
    </source>
</reference>
<dbReference type="Gene3D" id="1.10.10.10">
    <property type="entry name" value="Winged helix-like DNA-binding domain superfamily/Winged helix DNA-binding domain"/>
    <property type="match status" value="1"/>
</dbReference>
<feature type="domain" description="RNA polymerase sigma-70 region 2" evidence="5">
    <location>
        <begin position="18"/>
        <end position="81"/>
    </location>
</feature>
<evidence type="ECO:0000313" key="8">
    <source>
        <dbReference type="Proteomes" id="UP000217005"/>
    </source>
</evidence>
<dbReference type="NCBIfam" id="NF008889">
    <property type="entry name" value="PRK11924.1-1"/>
    <property type="match status" value="1"/>
</dbReference>
<protein>
    <submittedName>
        <fullName evidence="7">RNA polymerase subunit sigma</fullName>
    </submittedName>
</protein>
<dbReference type="PANTHER" id="PTHR43133:SF63">
    <property type="entry name" value="RNA POLYMERASE SIGMA FACTOR FECI-RELATED"/>
    <property type="match status" value="1"/>
</dbReference>
<dbReference type="Gene3D" id="1.10.1740.10">
    <property type="match status" value="1"/>
</dbReference>
<evidence type="ECO:0000259" key="6">
    <source>
        <dbReference type="Pfam" id="PF08281"/>
    </source>
</evidence>
<gene>
    <name evidence="7" type="ORF">CEG14_14590</name>
</gene>
<feature type="domain" description="RNA polymerase sigma factor 70 region 4 type 2" evidence="6">
    <location>
        <begin position="113"/>
        <end position="165"/>
    </location>
</feature>
<organism evidence="7 8">
    <name type="scientific">Bordetella genomosp. 1</name>
    <dbReference type="NCBI Taxonomy" id="1395607"/>
    <lineage>
        <taxon>Bacteria</taxon>
        <taxon>Pseudomonadati</taxon>
        <taxon>Pseudomonadota</taxon>
        <taxon>Betaproteobacteria</taxon>
        <taxon>Burkholderiales</taxon>
        <taxon>Alcaligenaceae</taxon>
        <taxon>Bordetella</taxon>
    </lineage>
</organism>
<dbReference type="InterPro" id="IPR036388">
    <property type="entry name" value="WH-like_DNA-bd_sf"/>
</dbReference>
<keyword evidence="4" id="KW-0804">Transcription</keyword>
<dbReference type="Pfam" id="PF04542">
    <property type="entry name" value="Sigma70_r2"/>
    <property type="match status" value="1"/>
</dbReference>
<dbReference type="GO" id="GO:0006352">
    <property type="term" value="P:DNA-templated transcription initiation"/>
    <property type="evidence" value="ECO:0007669"/>
    <property type="project" value="InterPro"/>
</dbReference>
<dbReference type="InterPro" id="IPR014284">
    <property type="entry name" value="RNA_pol_sigma-70_dom"/>
</dbReference>
<dbReference type="GO" id="GO:0016987">
    <property type="term" value="F:sigma factor activity"/>
    <property type="evidence" value="ECO:0007669"/>
    <property type="project" value="UniProtKB-KW"/>
</dbReference>
<accession>A0A261SH29</accession>
<dbReference type="PANTHER" id="PTHR43133">
    <property type="entry name" value="RNA POLYMERASE ECF-TYPE SIGMA FACTO"/>
    <property type="match status" value="1"/>
</dbReference>
<dbReference type="OrthoDB" id="8654550at2"/>
<dbReference type="Pfam" id="PF08281">
    <property type="entry name" value="Sigma70_r4_2"/>
    <property type="match status" value="1"/>
</dbReference>
<keyword evidence="2" id="KW-0805">Transcription regulation</keyword>
<comment type="similarity">
    <text evidence="1">Belongs to the sigma-70 factor family. ECF subfamily.</text>
</comment>
<dbReference type="InterPro" id="IPR013249">
    <property type="entry name" value="RNA_pol_sigma70_r4_t2"/>
</dbReference>
<dbReference type="AlphaFoldDB" id="A0A261SH29"/>
<dbReference type="Proteomes" id="UP000217005">
    <property type="component" value="Unassembled WGS sequence"/>
</dbReference>